<dbReference type="InterPro" id="IPR035068">
    <property type="entry name" value="TldD/PmbA_N"/>
</dbReference>
<protein>
    <recommendedName>
        <fullName evidence="2">Metalloprotease TldD/E C-terminal domain-containing protein</fullName>
    </recommendedName>
</protein>
<dbReference type="InterPro" id="IPR025502">
    <property type="entry name" value="TldD"/>
</dbReference>
<dbReference type="AlphaFoldDB" id="A0AA37BRB0"/>
<dbReference type="GO" id="GO:0006508">
    <property type="term" value="P:proteolysis"/>
    <property type="evidence" value="ECO:0007669"/>
    <property type="project" value="InterPro"/>
</dbReference>
<dbReference type="InterPro" id="IPR045569">
    <property type="entry name" value="Metalloprtase-TldD/E_C"/>
</dbReference>
<dbReference type="SUPFAM" id="SSF111283">
    <property type="entry name" value="Putative modulator of DNA gyrase, PmbA/TldD"/>
    <property type="match status" value="1"/>
</dbReference>
<comment type="caution">
    <text evidence="3">The sequence shown here is derived from an EMBL/GenBank/DDBJ whole genome shotgun (WGS) entry which is preliminary data.</text>
</comment>
<sequence length="458" mass="51581">MAGEFADFLLSLLSSRSEYAEVRFMREEGKSVSFNRGEYEGMDRSVSSGYAIRALNRSISMGFIDREDRGLARDVVEKVIRTSMKPGKNRIWVGKAVKDRWSAGTDTEMDTADMLSFVRDMDRHAMNEGAQVSTHAMSVGRRFEHFVNTAGTDIEGEVVRTQYFYVIGVVEEGEFEQSFEQFGTTQGRRYFDGLSLMERISEDIRGLRESTVAPRVERGYFDVVVGPEISGIVAHESCGHPTEYDRIVGREGAQAGESFLTGKPIPYRIGSDSVTVVDDPTMEGSFGYYKYDDEGVPARKRYLYRHGMTNEFILNRESASLLGLESNGGGRSSAWNMEPLARMSTTYIEPGDHSFEELFEGISRGIYIKSFTEWNIDDIRLHEKYVGKDAYLIERGDIVGRVRRPVIETDTISFYSAVDAVGKDLEFSAGTCGKGDPEQGVEVWMGGPHMRLRHIYIK</sequence>
<reference evidence="3" key="1">
    <citation type="journal article" date="2014" name="Int. J. Syst. Evol. Microbiol.">
        <title>Complete genome sequence of Corynebacterium casei LMG S-19264T (=DSM 44701T), isolated from a smear-ripened cheese.</title>
        <authorList>
            <consortium name="US DOE Joint Genome Institute (JGI-PGF)"/>
            <person name="Walter F."/>
            <person name="Albersmeier A."/>
            <person name="Kalinowski J."/>
            <person name="Ruckert C."/>
        </authorList>
    </citation>
    <scope>NUCLEOTIDE SEQUENCE</scope>
    <source>
        <strain evidence="3">JCM 13583</strain>
    </source>
</reference>
<dbReference type="EMBL" id="BMNY01000001">
    <property type="protein sequence ID" value="GGM70167.1"/>
    <property type="molecule type" value="Genomic_DNA"/>
</dbReference>
<evidence type="ECO:0000313" key="4">
    <source>
        <dbReference type="Proteomes" id="UP000632195"/>
    </source>
</evidence>
<dbReference type="GO" id="GO:0005829">
    <property type="term" value="C:cytosol"/>
    <property type="evidence" value="ECO:0007669"/>
    <property type="project" value="TreeGrafter"/>
</dbReference>
<dbReference type="GO" id="GO:0008237">
    <property type="term" value="F:metallopeptidase activity"/>
    <property type="evidence" value="ECO:0007669"/>
    <property type="project" value="InterPro"/>
</dbReference>
<organism evidence="3 4">
    <name type="scientific">Thermogymnomonas acidicola</name>
    <dbReference type="NCBI Taxonomy" id="399579"/>
    <lineage>
        <taxon>Archaea</taxon>
        <taxon>Methanobacteriati</taxon>
        <taxon>Thermoplasmatota</taxon>
        <taxon>Thermoplasmata</taxon>
        <taxon>Thermoplasmatales</taxon>
        <taxon>Thermogymnomonas</taxon>
    </lineage>
</organism>
<reference evidence="3" key="2">
    <citation type="submission" date="2022-09" db="EMBL/GenBank/DDBJ databases">
        <authorList>
            <person name="Sun Q."/>
            <person name="Ohkuma M."/>
        </authorList>
    </citation>
    <scope>NUCLEOTIDE SEQUENCE</scope>
    <source>
        <strain evidence="3">JCM 13583</strain>
    </source>
</reference>
<evidence type="ECO:0000256" key="1">
    <source>
        <dbReference type="ARBA" id="ARBA00005836"/>
    </source>
</evidence>
<feature type="domain" description="Metalloprotease TldD/E C-terminal" evidence="2">
    <location>
        <begin position="220"/>
        <end position="456"/>
    </location>
</feature>
<evidence type="ECO:0000313" key="3">
    <source>
        <dbReference type="EMBL" id="GGM70167.1"/>
    </source>
</evidence>
<comment type="similarity">
    <text evidence="1">Belongs to the peptidase U62 family.</text>
</comment>
<dbReference type="InterPro" id="IPR036059">
    <property type="entry name" value="TldD/PmbA_sf"/>
</dbReference>
<dbReference type="RefSeq" id="WP_188680084.1">
    <property type="nucleotide sequence ID" value="NZ_BMNY01000001.1"/>
</dbReference>
<accession>A0AA37BRB0</accession>
<dbReference type="Pfam" id="PF19289">
    <property type="entry name" value="PmbA_TldD_3rd"/>
    <property type="match status" value="1"/>
</dbReference>
<keyword evidence="4" id="KW-1185">Reference proteome</keyword>
<dbReference type="PANTHER" id="PTHR30624:SF11">
    <property type="entry name" value="ZINC-DEPENDENT PROTEASE, TLDD_PMBA FAMILY"/>
    <property type="match status" value="1"/>
</dbReference>
<name>A0AA37BRB0_9ARCH</name>
<dbReference type="Gene3D" id="3.30.2290.10">
    <property type="entry name" value="PmbA/TldD superfamily"/>
    <property type="match status" value="1"/>
</dbReference>
<dbReference type="Proteomes" id="UP000632195">
    <property type="component" value="Unassembled WGS sequence"/>
</dbReference>
<evidence type="ECO:0000259" key="2">
    <source>
        <dbReference type="Pfam" id="PF19289"/>
    </source>
</evidence>
<gene>
    <name evidence="3" type="ORF">GCM10007108_05330</name>
</gene>
<dbReference type="PANTHER" id="PTHR30624">
    <property type="entry name" value="UNCHARACTERIZED PROTEIN TLDD AND PMBA"/>
    <property type="match status" value="1"/>
</dbReference>
<dbReference type="PIRSF" id="PIRSF004919">
    <property type="entry name" value="TldD"/>
    <property type="match status" value="1"/>
</dbReference>
<proteinExistence type="inferred from homology"/>
<dbReference type="InterPro" id="IPR051463">
    <property type="entry name" value="Peptidase_U62_metallo"/>
</dbReference>